<dbReference type="EMBL" id="BJON01000002">
    <property type="protein sequence ID" value="GED66403.1"/>
    <property type="molecule type" value="Genomic_DNA"/>
</dbReference>
<gene>
    <name evidence="2" type="ORF">ADS79_21185</name>
    <name evidence="1" type="ORF">BRE01_01050</name>
</gene>
<evidence type="ECO:0000313" key="4">
    <source>
        <dbReference type="Proteomes" id="UP000319578"/>
    </source>
</evidence>
<evidence type="ECO:0000313" key="2">
    <source>
        <dbReference type="EMBL" id="KNB71323.1"/>
    </source>
</evidence>
<keyword evidence="4" id="KW-1185">Reference proteome</keyword>
<reference evidence="3" key="1">
    <citation type="submission" date="2015-07" db="EMBL/GenBank/DDBJ databases">
        <title>Genome sequencing project for genomic taxonomy and phylogenomics of Bacillus-like bacteria.</title>
        <authorList>
            <person name="Liu B."/>
            <person name="Wang J."/>
            <person name="Zhu Y."/>
            <person name="Liu G."/>
            <person name="Chen Q."/>
            <person name="Chen Z."/>
            <person name="Lan J."/>
            <person name="Che J."/>
            <person name="Ge C."/>
            <person name="Shi H."/>
            <person name="Pan Z."/>
            <person name="Liu X."/>
        </authorList>
    </citation>
    <scope>NUCLEOTIDE SEQUENCE [LARGE SCALE GENOMIC DNA]</scope>
    <source>
        <strain evidence="3">DSM 9887</strain>
    </source>
</reference>
<evidence type="ECO:0000313" key="3">
    <source>
        <dbReference type="Proteomes" id="UP000036834"/>
    </source>
</evidence>
<sequence length="134" mass="14895">MTKRVKVTIADFAPLKENLNNPEELALYETANGNIYDAEIEHDGYAIVDVTEEDYIELAPGEYQLMIEEWVNAGQIGELTLQTKSDPADDKALLYRSVDASGNEVQAPQSLSKQAVEMVANTWFGKKKKAEIEG</sequence>
<dbReference type="STRING" id="54915.ADS79_21185"/>
<dbReference type="Proteomes" id="UP000319578">
    <property type="component" value="Unassembled WGS sequence"/>
</dbReference>
<dbReference type="OrthoDB" id="2471697at2"/>
<dbReference type="Proteomes" id="UP000036834">
    <property type="component" value="Unassembled WGS sequence"/>
</dbReference>
<dbReference type="EMBL" id="LGIQ01000009">
    <property type="protein sequence ID" value="KNB71323.1"/>
    <property type="molecule type" value="Genomic_DNA"/>
</dbReference>
<protein>
    <submittedName>
        <fullName evidence="2">Uncharacterized protein</fullName>
    </submittedName>
</protein>
<proteinExistence type="predicted"/>
<organism evidence="2 3">
    <name type="scientific">Brevibacillus reuszeri</name>
    <dbReference type="NCBI Taxonomy" id="54915"/>
    <lineage>
        <taxon>Bacteria</taxon>
        <taxon>Bacillati</taxon>
        <taxon>Bacillota</taxon>
        <taxon>Bacilli</taxon>
        <taxon>Bacillales</taxon>
        <taxon>Paenibacillaceae</taxon>
        <taxon>Brevibacillus</taxon>
    </lineage>
</organism>
<dbReference type="AlphaFoldDB" id="A0A0K9YRH5"/>
<reference evidence="2" key="2">
    <citation type="submission" date="2015-07" db="EMBL/GenBank/DDBJ databases">
        <title>MeaNS - Measles Nucleotide Surveillance Program.</title>
        <authorList>
            <person name="Tran T."/>
            <person name="Druce J."/>
        </authorList>
    </citation>
    <scope>NUCLEOTIDE SEQUENCE</scope>
    <source>
        <strain evidence="2">DSM 9887</strain>
    </source>
</reference>
<name>A0A0K9YRH5_9BACL</name>
<comment type="caution">
    <text evidence="2">The sequence shown here is derived from an EMBL/GenBank/DDBJ whole genome shotgun (WGS) entry which is preliminary data.</text>
</comment>
<evidence type="ECO:0000313" key="1">
    <source>
        <dbReference type="EMBL" id="GED66403.1"/>
    </source>
</evidence>
<reference evidence="1 4" key="3">
    <citation type="submission" date="2019-06" db="EMBL/GenBank/DDBJ databases">
        <title>Whole genome shotgun sequence of Brevibacillus reuszeri NBRC 15719.</title>
        <authorList>
            <person name="Hosoyama A."/>
            <person name="Uohara A."/>
            <person name="Ohji S."/>
            <person name="Ichikawa N."/>
        </authorList>
    </citation>
    <scope>NUCLEOTIDE SEQUENCE [LARGE SCALE GENOMIC DNA]</scope>
    <source>
        <strain evidence="1 4">NBRC 15719</strain>
    </source>
</reference>
<dbReference type="PATRIC" id="fig|54915.3.peg.3367"/>
<dbReference type="RefSeq" id="WP_049740356.1">
    <property type="nucleotide sequence ID" value="NZ_BJON01000002.1"/>
</dbReference>
<accession>A0A0K9YRH5</accession>